<comment type="caution">
    <text evidence="1">The sequence shown here is derived from an EMBL/GenBank/DDBJ whole genome shotgun (WGS) entry which is preliminary data.</text>
</comment>
<evidence type="ECO:0000313" key="1">
    <source>
        <dbReference type="EMBL" id="GGL18998.1"/>
    </source>
</evidence>
<gene>
    <name evidence="1" type="ORF">GCM10007964_71250</name>
</gene>
<evidence type="ECO:0000313" key="2">
    <source>
        <dbReference type="Proteomes" id="UP000645217"/>
    </source>
</evidence>
<reference evidence="1" key="1">
    <citation type="journal article" date="2014" name="Int. J. Syst. Evol. Microbiol.">
        <title>Complete genome sequence of Corynebacterium casei LMG S-19264T (=DSM 44701T), isolated from a smear-ripened cheese.</title>
        <authorList>
            <consortium name="US DOE Joint Genome Institute (JGI-PGF)"/>
            <person name="Walter F."/>
            <person name="Albersmeier A."/>
            <person name="Kalinowski J."/>
            <person name="Ruckert C."/>
        </authorList>
    </citation>
    <scope>NUCLEOTIDE SEQUENCE</scope>
    <source>
        <strain evidence="1">JCM 13064</strain>
    </source>
</reference>
<name>A0A917VU84_9ACTN</name>
<dbReference type="RefSeq" id="WP_189167493.1">
    <property type="nucleotide sequence ID" value="NZ_BMNT01000063.1"/>
</dbReference>
<accession>A0A917VU84</accession>
<reference evidence="1" key="2">
    <citation type="submission" date="2020-09" db="EMBL/GenBank/DDBJ databases">
        <authorList>
            <person name="Sun Q."/>
            <person name="Ohkuma M."/>
        </authorList>
    </citation>
    <scope>NUCLEOTIDE SEQUENCE</scope>
    <source>
        <strain evidence="1">JCM 13064</strain>
    </source>
</reference>
<dbReference type="EMBL" id="BMNT01000063">
    <property type="protein sequence ID" value="GGL18998.1"/>
    <property type="molecule type" value="Genomic_DNA"/>
</dbReference>
<dbReference type="AlphaFoldDB" id="A0A917VU84"/>
<proteinExistence type="predicted"/>
<organism evidence="1 2">
    <name type="scientific">Sphaerisporangium melleum</name>
    <dbReference type="NCBI Taxonomy" id="321316"/>
    <lineage>
        <taxon>Bacteria</taxon>
        <taxon>Bacillati</taxon>
        <taxon>Actinomycetota</taxon>
        <taxon>Actinomycetes</taxon>
        <taxon>Streptosporangiales</taxon>
        <taxon>Streptosporangiaceae</taxon>
        <taxon>Sphaerisporangium</taxon>
    </lineage>
</organism>
<protein>
    <submittedName>
        <fullName evidence="1">Uncharacterized protein</fullName>
    </submittedName>
</protein>
<sequence>MSALVGDRRLRATRARRASAAARRDGADIKARTTAWQAGALVGPAAAEMVEGGGG</sequence>
<keyword evidence="2" id="KW-1185">Reference proteome</keyword>
<dbReference type="Proteomes" id="UP000645217">
    <property type="component" value="Unassembled WGS sequence"/>
</dbReference>